<dbReference type="PANTHER" id="PTHR46936:SF1">
    <property type="entry name" value="ARABINOSYLTRANSFERASE XEG113"/>
    <property type="match status" value="1"/>
</dbReference>
<dbReference type="PANTHER" id="PTHR46936">
    <property type="entry name" value="ARABINOSYLTRANSFERASE XEG113"/>
    <property type="match status" value="1"/>
</dbReference>
<dbReference type="InterPro" id="IPR053250">
    <property type="entry name" value="Glycosyltransferase_77"/>
</dbReference>
<accession>A0A830HT50</accession>
<organism evidence="4 5">
    <name type="scientific">Pycnococcus provasolii</name>
    <dbReference type="NCBI Taxonomy" id="41880"/>
    <lineage>
        <taxon>Eukaryota</taxon>
        <taxon>Viridiplantae</taxon>
        <taxon>Chlorophyta</taxon>
        <taxon>Pseudoscourfieldiophyceae</taxon>
        <taxon>Pseudoscourfieldiales</taxon>
        <taxon>Pycnococcaceae</taxon>
        <taxon>Pycnococcus</taxon>
    </lineage>
</organism>
<name>A0A830HT50_9CHLO</name>
<comment type="caution">
    <text evidence="4">The sequence shown here is derived from an EMBL/GenBank/DDBJ whole genome shotgun (WGS) entry which is preliminary data.</text>
</comment>
<feature type="region of interest" description="Disordered" evidence="1">
    <location>
        <begin position="1"/>
        <end position="24"/>
    </location>
</feature>
<dbReference type="Proteomes" id="UP000660262">
    <property type="component" value="Unassembled WGS sequence"/>
</dbReference>
<evidence type="ECO:0000259" key="3">
    <source>
        <dbReference type="Pfam" id="PF03407"/>
    </source>
</evidence>
<feature type="compositionally biased region" description="Pro residues" evidence="1">
    <location>
        <begin position="174"/>
        <end position="187"/>
    </location>
</feature>
<feature type="transmembrane region" description="Helical" evidence="2">
    <location>
        <begin position="30"/>
        <end position="48"/>
    </location>
</feature>
<sequence>MSASTPSPRVNVNVSSPQTRQLAGPGGVRVTLLSLFVLVTLVTLFYVFHGVSLTHSADGLGVVASSPGGTPGSVLSSRRSAAVLSRLRRAAITSQGQSAQSASHDVEDPVRAARFYAEAVRSAALSPDDAYKQLLRDTRLSPQALKDVLHHDVRDAESFMAYVANTLTPDEDLPAPPPPPSPPPPPPIEEEEDEGEAPGYRKIAQENKGKLPELSSELAHAVAVDGTVLVTWCNHHFSDFASNWVKHVVHDLKLTNYLVGSMDDEMDNVLLTSGYQGFHLGGGLGTGDFGWGSPKFHQMGRLKIWLAKTFVDFGVDLFLCDIDTVWMRNPLPFLMNYPHADILVSSDLLRPSATDGGLELSTELHSAMNIGVMYFRHGVGTRALLKAWDDAIQADDKYWDQNAFNDLVKKGRTFWDAELEQRWSRDRDAANLHAVNGFDRVFYGFDKQVTVGILPVSLFCSGHTFFVSRKPNMLSTGERPYIVHTTFQFAGTPGKRYRLREMGLWHTADDTAYFSIPEGGLLSFNMTLPGNVGGTGGLDAVGRYGYVGKGSAVKDGRQGGVCTDADDFCRATETDDLLPIHMSAVGYQLAVLADALALARAMGRVLVLPNFFCFCDRFWAPVEQCRIPGQLHLDLPFVCPTDHVLEAGLVGAKRLFDPSWSRERGYLLDDRLSTHGWSRVEVRSSGASAQASDVSHEAVGVGASGTPPLTVPRGSPASAWAASVRDGGGEGAPLVHVGPLVPGDVGADKFAEEARSAVDEATGGWCCTSSGGKRYNMLSS</sequence>
<dbReference type="GO" id="GO:0052636">
    <property type="term" value="F:arabinosyltransferase activity"/>
    <property type="evidence" value="ECO:0007669"/>
    <property type="project" value="TreeGrafter"/>
</dbReference>
<reference evidence="4" key="1">
    <citation type="submission" date="2020-10" db="EMBL/GenBank/DDBJ databases">
        <title>Unveiling of a novel bifunctional photoreceptor, Dualchrome1, isolated from a cosmopolitan green alga.</title>
        <authorList>
            <person name="Suzuki S."/>
            <person name="Kawachi M."/>
        </authorList>
    </citation>
    <scope>NUCLEOTIDE SEQUENCE</scope>
    <source>
        <strain evidence="4">NIES 2893</strain>
    </source>
</reference>
<dbReference type="Pfam" id="PF03407">
    <property type="entry name" value="Nucleotid_trans"/>
    <property type="match status" value="1"/>
</dbReference>
<dbReference type="OrthoDB" id="540503at2759"/>
<evidence type="ECO:0000256" key="2">
    <source>
        <dbReference type="SAM" id="Phobius"/>
    </source>
</evidence>
<feature type="domain" description="Nucleotide-diphospho-sugar transferase" evidence="3">
    <location>
        <begin position="253"/>
        <end position="499"/>
    </location>
</feature>
<dbReference type="GO" id="GO:0005794">
    <property type="term" value="C:Golgi apparatus"/>
    <property type="evidence" value="ECO:0007669"/>
    <property type="project" value="TreeGrafter"/>
</dbReference>
<evidence type="ECO:0000256" key="1">
    <source>
        <dbReference type="SAM" id="MobiDB-lite"/>
    </source>
</evidence>
<dbReference type="AlphaFoldDB" id="A0A830HT50"/>
<keyword evidence="2" id="KW-0472">Membrane</keyword>
<keyword evidence="2" id="KW-1133">Transmembrane helix</keyword>
<dbReference type="GO" id="GO:0052325">
    <property type="term" value="P:cell wall pectin biosynthetic process"/>
    <property type="evidence" value="ECO:0007669"/>
    <property type="project" value="TreeGrafter"/>
</dbReference>
<dbReference type="EMBL" id="BNJQ01000026">
    <property type="protein sequence ID" value="GHP09865.1"/>
    <property type="molecule type" value="Genomic_DNA"/>
</dbReference>
<feature type="region of interest" description="Disordered" evidence="1">
    <location>
        <begin position="168"/>
        <end position="198"/>
    </location>
</feature>
<evidence type="ECO:0000313" key="4">
    <source>
        <dbReference type="EMBL" id="GHP09865.1"/>
    </source>
</evidence>
<keyword evidence="2" id="KW-0812">Transmembrane</keyword>
<evidence type="ECO:0000313" key="5">
    <source>
        <dbReference type="Proteomes" id="UP000660262"/>
    </source>
</evidence>
<protein>
    <recommendedName>
        <fullName evidence="3">Nucleotide-diphospho-sugar transferase domain-containing protein</fullName>
    </recommendedName>
</protein>
<proteinExistence type="predicted"/>
<gene>
    <name evidence="4" type="ORF">PPROV_000860000</name>
</gene>
<keyword evidence="5" id="KW-1185">Reference proteome</keyword>
<dbReference type="InterPro" id="IPR005069">
    <property type="entry name" value="Nucl-diP-sugar_transferase"/>
</dbReference>
<feature type="compositionally biased region" description="Polar residues" evidence="1">
    <location>
        <begin position="1"/>
        <end position="21"/>
    </location>
</feature>